<gene>
    <name evidence="3" type="ORF">PACLA_8A048582</name>
</gene>
<feature type="non-terminal residue" evidence="3">
    <location>
        <position position="1"/>
    </location>
</feature>
<organism evidence="3 4">
    <name type="scientific">Paramuricea clavata</name>
    <name type="common">Red gorgonian</name>
    <name type="synonym">Violescent sea-whip</name>
    <dbReference type="NCBI Taxonomy" id="317549"/>
    <lineage>
        <taxon>Eukaryota</taxon>
        <taxon>Metazoa</taxon>
        <taxon>Cnidaria</taxon>
        <taxon>Anthozoa</taxon>
        <taxon>Octocorallia</taxon>
        <taxon>Malacalcyonacea</taxon>
        <taxon>Plexauridae</taxon>
        <taxon>Paramuricea</taxon>
    </lineage>
</organism>
<dbReference type="Proteomes" id="UP001152795">
    <property type="component" value="Unassembled WGS sequence"/>
</dbReference>
<dbReference type="PROSITE" id="PS50994">
    <property type="entry name" value="INTEGRASE"/>
    <property type="match status" value="1"/>
</dbReference>
<dbReference type="GO" id="GO:0015074">
    <property type="term" value="P:DNA integration"/>
    <property type="evidence" value="ECO:0007669"/>
    <property type="project" value="InterPro"/>
</dbReference>
<evidence type="ECO:0000256" key="2">
    <source>
        <dbReference type="SAM" id="MobiDB-lite"/>
    </source>
</evidence>
<dbReference type="Gene3D" id="1.10.340.70">
    <property type="match status" value="1"/>
</dbReference>
<dbReference type="InterPro" id="IPR008042">
    <property type="entry name" value="Retrotrans_Pao"/>
</dbReference>
<protein>
    <submittedName>
        <fullName evidence="3">PREDICTED: uncharacterized protein LOC107349541</fullName>
    </submittedName>
</protein>
<dbReference type="OrthoDB" id="8046937at2759"/>
<dbReference type="GO" id="GO:0008270">
    <property type="term" value="F:zinc ion binding"/>
    <property type="evidence" value="ECO:0007669"/>
    <property type="project" value="InterPro"/>
</dbReference>
<dbReference type="InterPro" id="IPR001878">
    <property type="entry name" value="Znf_CCHC"/>
</dbReference>
<keyword evidence="4" id="KW-1185">Reference proteome</keyword>
<dbReference type="GO" id="GO:0003676">
    <property type="term" value="F:nucleic acid binding"/>
    <property type="evidence" value="ECO:0007669"/>
    <property type="project" value="InterPro"/>
</dbReference>
<feature type="non-terminal residue" evidence="3">
    <location>
        <position position="2063"/>
    </location>
</feature>
<evidence type="ECO:0000313" key="3">
    <source>
        <dbReference type="EMBL" id="CAB4004735.1"/>
    </source>
</evidence>
<dbReference type="PROSITE" id="PS50158">
    <property type="entry name" value="ZF_CCHC"/>
    <property type="match status" value="1"/>
</dbReference>
<dbReference type="PANTHER" id="PTHR47331:SF1">
    <property type="entry name" value="GAG-LIKE PROTEIN"/>
    <property type="match status" value="1"/>
</dbReference>
<evidence type="ECO:0000313" key="4">
    <source>
        <dbReference type="Proteomes" id="UP001152795"/>
    </source>
</evidence>
<feature type="coiled-coil region" evidence="1">
    <location>
        <begin position="220"/>
        <end position="260"/>
    </location>
</feature>
<dbReference type="CDD" id="cd01644">
    <property type="entry name" value="RT_pepA17"/>
    <property type="match status" value="1"/>
</dbReference>
<dbReference type="InterPro" id="IPR012337">
    <property type="entry name" value="RNaseH-like_sf"/>
</dbReference>
<keyword evidence="1" id="KW-0175">Coiled coil</keyword>
<comment type="caution">
    <text evidence="3">The sequence shown here is derived from an EMBL/GenBank/DDBJ whole genome shotgun (WGS) entry which is preliminary data.</text>
</comment>
<dbReference type="Pfam" id="PF17921">
    <property type="entry name" value="Integrase_H2C2"/>
    <property type="match status" value="2"/>
</dbReference>
<evidence type="ECO:0000256" key="1">
    <source>
        <dbReference type="SAM" id="Coils"/>
    </source>
</evidence>
<dbReference type="PANTHER" id="PTHR47331">
    <property type="entry name" value="PHD-TYPE DOMAIN-CONTAINING PROTEIN"/>
    <property type="match status" value="1"/>
</dbReference>
<reference evidence="3" key="1">
    <citation type="submission" date="2020-04" db="EMBL/GenBank/DDBJ databases">
        <authorList>
            <person name="Alioto T."/>
            <person name="Alioto T."/>
            <person name="Gomez Garrido J."/>
        </authorList>
    </citation>
    <scope>NUCLEOTIDE SEQUENCE</scope>
    <source>
        <strain evidence="3">A484AB</strain>
    </source>
</reference>
<name>A0A7D9IFP0_PARCT</name>
<dbReference type="SUPFAM" id="SSF53098">
    <property type="entry name" value="Ribonuclease H-like"/>
    <property type="match status" value="1"/>
</dbReference>
<sequence length="2063" mass="234333">KERNHTVLTSVQNLKGLRSLYDTVESHIRALKSLGRASNVVKDSPTRKQKQCTDDMDMQLRKSLGILKQESRKDSPGSLHEHFVIEMTISPRPINIRTLLYYPSNASEISQKMLHLETAIEKFSNAHKLLHQNLHDEDDIQESNDYFNTEMDRITDLKQNVNECNERLILVSDIHDVRPEDSVSSVGLRQKSHARNISQRSMAGSNISGASTSSSISLSKAKAAAKKARLQAQAASFRKKRSLQEEQFHLQRLAEELELETQLAMATAEENAYVEYTQGDLQCDNNHWLSQCQQFRKMSLIERFKLVRRKGLCDNCLTRGHLARNCPKDSFCKVQDCKEKHSTFLHESVKPNNVKEGQHSKRENTEGKEIENKAQTGYVKLTNGSRSKSASDGTAVGLAIVPVKVKAMGSDRTVETYAFLDGGSNTSFCSQDLMKRLNIKGKRTTLSLTTMEKANSKTESSIKLSNIKIDRIDEEIGLLIGCDVPEVLEPIEIRRSKDGGPYATKTIFGWVVNGPLGRNASTEHIANYLTNEHYTNYIDDLVKKGYARKIPEERLTYINDNVWYLPHHPVFHPQKPGKTRVVFDCSAKFEGTSLNDELLQGPDLTNSLTGVLTRFRQSPVAFMADIEAMFHQVRTPLKDCDVLRFLWWPNGDTSINPEEFQMTVHLFGGISSPSCANFALKRTAEDNRENFDAETINTLERNFYVDDCLKSVEDEETGINLASNLYELLQKGGFRLTKWTSNSREVLESLPESERAVTVKDLDFSKVQVERALGVRWDIVSDKFGYKIIIKDRPATRRGILSVVSSIYDPLGFVSPFVLVAKTILQDLCRKLITSCELHTFSDASQKGYGAVTYLRILNQRGDIHCCFLIGKSRLAPLKAMTIPRLELSAAVVATRLNKMMKGELDMKVDESVFWTDSTCVLKYIGNESTRFQTFVANRVSKIQDATELSQWKYVNTSSNPADDASRGLTAKELLEDERWLKGPDFLWKSREHWPKQEEMKSDIPECDPEVRRNATTTLTTSTSVSSDDDESANDMCSRFEKFSSWKQLRKTIAWAIRYVKQLRETLDEMENAERFILNIVQMTSFRDELTALKQKNGNVKKSSPINKLSPEIIDGLLCVGGRLRHAPLENTAKHQVILPKQHHVATLIARHYHQLSGHSGLEYVLSLTRQKFWIVKGRLLVRRVVNDCFDCRRRQSPVAEQKMADLPKIKRYGVIFTCLTTRAIHIEVASSLDTDSFLNALRRFVARRGNPEEIRSDNGGNFVSGEKELRSCIKEWNQDKIHQVLLLKNIKWIFNPPTASHHGGVWERCIRTVRKVMRALLHEQTLNDESLHTLMCEVEAIINGRPLTKVSDDPRDSEALTPNHLLLLHGDNLLLVYKGTSILYAFKGPEFDRSTFELPVLIIPTIAVPQKSFPTAEIRNLPHLNGLKLAHPMTTDDHFHISLLIGADHYRDVVEDKIVRGPGPTAATSRIGYLLSGPTTGPAVATTSLNATILKVIVSKEHENEITTHEDKFVKEYQDSSIRLVNGRYCAKLPWKPNHDPLPTNEAVARGKTRSTVRRLAKDPKTLQTYSELINEQLKRGFIERVTNPETSNGYSHYIPHHAVLKDSPTTPIHIVYDCSCSPNADQASLNSCLSTGPDILNDMTAILVRFRCYRYALTADIEKAFLNISLDEGDRDATIFFWLSDPTNPESSFDIRNVFCQLQFTRYAEASRNATWNNATWNYCPTSDNPADLLTRGSSTDDLSKSNLWTHGPPWLTNHNHWPEWKPNNVLLQSCLDEDQETSKVSITQIIPPTKFSDLQRLLRTTAWVLSFVNTLQKGNACKGKPLKVHEVENARNVWIREIQNDAYGNELANIQKPKTSCLPLVRQLRLFTLEDNIIRCGGRIHNAPVEHSAKFPILLPPNHHFTLLVVNDAHEKLQHAGLNQTLTQIRQKYWIPTARQYIKKILRKCVTCRKVFGTPYNAPDPPPFPFYRMTDSHPFTVTGVNFTGAMHLRQNATWTRKGLHLLVHLCKHTRSPHRSSHNYNCSDLHVCLSKIRKPQVLTKNYGVRQCINFNQGKRRT</sequence>
<dbReference type="InterPro" id="IPR036397">
    <property type="entry name" value="RNaseH_sf"/>
</dbReference>
<dbReference type="SUPFAM" id="SSF56672">
    <property type="entry name" value="DNA/RNA polymerases"/>
    <property type="match status" value="2"/>
</dbReference>
<feature type="compositionally biased region" description="Basic and acidic residues" evidence="2">
    <location>
        <begin position="356"/>
        <end position="372"/>
    </location>
</feature>
<dbReference type="InterPro" id="IPR043502">
    <property type="entry name" value="DNA/RNA_pol_sf"/>
</dbReference>
<accession>A0A7D9IFP0</accession>
<dbReference type="EMBL" id="CACRXK020004985">
    <property type="protein sequence ID" value="CAB4004735.1"/>
    <property type="molecule type" value="Genomic_DNA"/>
</dbReference>
<dbReference type="InterPro" id="IPR041588">
    <property type="entry name" value="Integrase_H2C2"/>
</dbReference>
<feature type="region of interest" description="Disordered" evidence="2">
    <location>
        <begin position="348"/>
        <end position="377"/>
    </location>
</feature>
<dbReference type="InterPro" id="IPR001584">
    <property type="entry name" value="Integrase_cat-core"/>
</dbReference>
<dbReference type="Pfam" id="PF05380">
    <property type="entry name" value="Peptidase_A17"/>
    <property type="match status" value="2"/>
</dbReference>
<dbReference type="Gene3D" id="3.30.420.10">
    <property type="entry name" value="Ribonuclease H-like superfamily/Ribonuclease H"/>
    <property type="match status" value="1"/>
</dbReference>
<proteinExistence type="predicted"/>